<accession>A0A268P5D6</accession>
<dbReference type="InterPro" id="IPR010982">
    <property type="entry name" value="Lambda_DNA-bd_dom_sf"/>
</dbReference>
<evidence type="ECO:0000256" key="3">
    <source>
        <dbReference type="ARBA" id="ARBA00023163"/>
    </source>
</evidence>
<keyword evidence="3" id="KW-0804">Transcription</keyword>
<dbReference type="PANTHER" id="PTHR30146:SF136">
    <property type="entry name" value="NTD BIOSYNTHESIS OPERON REGULATOR NTDR"/>
    <property type="match status" value="1"/>
</dbReference>
<dbReference type="Pfam" id="PF00356">
    <property type="entry name" value="LacI"/>
    <property type="match status" value="1"/>
</dbReference>
<dbReference type="PRINTS" id="PR00036">
    <property type="entry name" value="HTHLACI"/>
</dbReference>
<evidence type="ECO:0000313" key="5">
    <source>
        <dbReference type="EMBL" id="PAE90963.1"/>
    </source>
</evidence>
<reference evidence="5 6" key="1">
    <citation type="submission" date="2017-07" db="EMBL/GenBank/DDBJ databases">
        <title>Isolation and whole genome analysis of endospore-forming bacteria from heroin.</title>
        <authorList>
            <person name="Kalinowski J."/>
            <person name="Ahrens B."/>
            <person name="Al-Dilaimi A."/>
            <person name="Winkler A."/>
            <person name="Wibberg D."/>
            <person name="Schleenbecker U."/>
            <person name="Ruckert C."/>
            <person name="Wolfel R."/>
            <person name="Grass G."/>
        </authorList>
    </citation>
    <scope>NUCLEOTIDE SEQUENCE [LARGE SCALE GENOMIC DNA]</scope>
    <source>
        <strain evidence="5 6">7539</strain>
    </source>
</reference>
<gene>
    <name evidence="5" type="ORF">CHH72_00055</name>
</gene>
<organism evidence="5 6">
    <name type="scientific">Shouchella clausii</name>
    <name type="common">Alkalihalobacillus clausii</name>
    <dbReference type="NCBI Taxonomy" id="79880"/>
    <lineage>
        <taxon>Bacteria</taxon>
        <taxon>Bacillati</taxon>
        <taxon>Bacillota</taxon>
        <taxon>Bacilli</taxon>
        <taxon>Bacillales</taxon>
        <taxon>Bacillaceae</taxon>
        <taxon>Shouchella</taxon>
    </lineage>
</organism>
<dbReference type="GeneID" id="86925652"/>
<keyword evidence="2" id="KW-0238">DNA-binding</keyword>
<dbReference type="PROSITE" id="PS00356">
    <property type="entry name" value="HTH_LACI_1"/>
    <property type="match status" value="1"/>
</dbReference>
<dbReference type="CDD" id="cd01392">
    <property type="entry name" value="HTH_LacI"/>
    <property type="match status" value="1"/>
</dbReference>
<dbReference type="PROSITE" id="PS50932">
    <property type="entry name" value="HTH_LACI_2"/>
    <property type="match status" value="1"/>
</dbReference>
<name>A0A268P5D6_SHOCL</name>
<dbReference type="SMART" id="SM00354">
    <property type="entry name" value="HTH_LACI"/>
    <property type="match status" value="1"/>
</dbReference>
<dbReference type="EMBL" id="NPCC01000001">
    <property type="protein sequence ID" value="PAE90963.1"/>
    <property type="molecule type" value="Genomic_DNA"/>
</dbReference>
<evidence type="ECO:0000256" key="1">
    <source>
        <dbReference type="ARBA" id="ARBA00023015"/>
    </source>
</evidence>
<sequence length="335" mass="37069">MPTIKDVALRAGVSRSTVSRVMNNQPYVDEEKRKAVKQAMKELGYLPNSSAQRLRGTETRTIAVLVSRIVNPFFSAIVDAMDEVAAEQSYRLILCNTRGSANQELHFLQLLRTKQVDGLILASLVNDWETIAPYTDYGPIVICNEYPRQSDGVPVVTIDQSKAMYEATVHLLKKGYKQIAYCNPITKTESDAVISPLAQDRYLGFCQAMEEAGMHMYGECLFLGHSLEDGRNIFKQMVCLANRPDAILTGSDEVAAGIIAEAKAAGWKIPDDLAIVGFDNQPHATLIEPELTTIHQPVQEMGRAAMERMLALLRKESPPPLATYLEAPLLARKST</sequence>
<evidence type="ECO:0000256" key="2">
    <source>
        <dbReference type="ARBA" id="ARBA00023125"/>
    </source>
</evidence>
<dbReference type="OMA" id="FFAEPYF"/>
<dbReference type="GO" id="GO:0000976">
    <property type="term" value="F:transcription cis-regulatory region binding"/>
    <property type="evidence" value="ECO:0007669"/>
    <property type="project" value="TreeGrafter"/>
</dbReference>
<dbReference type="InterPro" id="IPR000843">
    <property type="entry name" value="HTH_LacI"/>
</dbReference>
<comment type="caution">
    <text evidence="5">The sequence shown here is derived from an EMBL/GenBank/DDBJ whole genome shotgun (WGS) entry which is preliminary data.</text>
</comment>
<dbReference type="RefSeq" id="WP_011246416.1">
    <property type="nucleotide sequence ID" value="NZ_BOQS01000005.1"/>
</dbReference>
<evidence type="ECO:0000259" key="4">
    <source>
        <dbReference type="PROSITE" id="PS50932"/>
    </source>
</evidence>
<dbReference type="SUPFAM" id="SSF47413">
    <property type="entry name" value="lambda repressor-like DNA-binding domains"/>
    <property type="match status" value="1"/>
</dbReference>
<dbReference type="SUPFAM" id="SSF53822">
    <property type="entry name" value="Periplasmic binding protein-like I"/>
    <property type="match status" value="1"/>
</dbReference>
<dbReference type="Gene3D" id="3.40.50.2300">
    <property type="match status" value="2"/>
</dbReference>
<feature type="domain" description="HTH lacI-type" evidence="4">
    <location>
        <begin position="2"/>
        <end position="56"/>
    </location>
</feature>
<dbReference type="InterPro" id="IPR028082">
    <property type="entry name" value="Peripla_BP_I"/>
</dbReference>
<dbReference type="Proteomes" id="UP000216207">
    <property type="component" value="Unassembled WGS sequence"/>
</dbReference>
<dbReference type="Gene3D" id="1.10.260.40">
    <property type="entry name" value="lambda repressor-like DNA-binding domains"/>
    <property type="match status" value="1"/>
</dbReference>
<dbReference type="PANTHER" id="PTHR30146">
    <property type="entry name" value="LACI-RELATED TRANSCRIPTIONAL REPRESSOR"/>
    <property type="match status" value="1"/>
</dbReference>
<dbReference type="Pfam" id="PF00532">
    <property type="entry name" value="Peripla_BP_1"/>
    <property type="match status" value="1"/>
</dbReference>
<dbReference type="InterPro" id="IPR001761">
    <property type="entry name" value="Peripla_BP/Lac1_sug-bd_dom"/>
</dbReference>
<keyword evidence="1" id="KW-0805">Transcription regulation</keyword>
<proteinExistence type="predicted"/>
<protein>
    <submittedName>
        <fullName evidence="5">LacI family transcriptional regulator</fullName>
    </submittedName>
</protein>
<dbReference type="AlphaFoldDB" id="A0A268P5D6"/>
<evidence type="ECO:0000313" key="6">
    <source>
        <dbReference type="Proteomes" id="UP000216207"/>
    </source>
</evidence>
<dbReference type="GO" id="GO:0003700">
    <property type="term" value="F:DNA-binding transcription factor activity"/>
    <property type="evidence" value="ECO:0007669"/>
    <property type="project" value="TreeGrafter"/>
</dbReference>
<dbReference type="CDD" id="cd06286">
    <property type="entry name" value="PBP1_CcpB-like"/>
    <property type="match status" value="1"/>
</dbReference>